<dbReference type="SUPFAM" id="SSF53187">
    <property type="entry name" value="Zn-dependent exopeptidases"/>
    <property type="match status" value="1"/>
</dbReference>
<feature type="domain" description="MurNAc-LAA" evidence="2">
    <location>
        <begin position="1"/>
        <end position="152"/>
    </location>
</feature>
<organism evidence="3">
    <name type="scientific">marine metagenome</name>
    <dbReference type="NCBI Taxonomy" id="408172"/>
    <lineage>
        <taxon>unclassified sequences</taxon>
        <taxon>metagenomes</taxon>
        <taxon>ecological metagenomes</taxon>
    </lineage>
</organism>
<accession>A0A383DMX8</accession>
<dbReference type="PANTHER" id="PTHR30404:SF0">
    <property type="entry name" value="N-ACETYLMURAMOYL-L-ALANINE AMIDASE AMIC"/>
    <property type="match status" value="1"/>
</dbReference>
<dbReference type="AlphaFoldDB" id="A0A383DMX8"/>
<dbReference type="InterPro" id="IPR050695">
    <property type="entry name" value="N-acetylmuramoyl_amidase_3"/>
</dbReference>
<protein>
    <recommendedName>
        <fullName evidence="2">MurNAc-LAA domain-containing protein</fullName>
    </recommendedName>
</protein>
<dbReference type="EMBL" id="UINC01218582">
    <property type="protein sequence ID" value="SVE45669.1"/>
    <property type="molecule type" value="Genomic_DNA"/>
</dbReference>
<dbReference type="SMART" id="SM00646">
    <property type="entry name" value="Ami_3"/>
    <property type="match status" value="1"/>
</dbReference>
<dbReference type="InterPro" id="IPR002508">
    <property type="entry name" value="MurNAc-LAA_cat"/>
</dbReference>
<evidence type="ECO:0000313" key="3">
    <source>
        <dbReference type="EMBL" id="SVE45669.1"/>
    </source>
</evidence>
<proteinExistence type="predicted"/>
<dbReference type="Gene3D" id="3.40.630.40">
    <property type="entry name" value="Zn-dependent exopeptidases"/>
    <property type="match status" value="1"/>
</dbReference>
<gene>
    <name evidence="3" type="ORF">METZ01_LOCUS498523</name>
</gene>
<evidence type="ECO:0000256" key="1">
    <source>
        <dbReference type="ARBA" id="ARBA00022801"/>
    </source>
</evidence>
<dbReference type="GO" id="GO:0009253">
    <property type="term" value="P:peptidoglycan catabolic process"/>
    <property type="evidence" value="ECO:0007669"/>
    <property type="project" value="InterPro"/>
</dbReference>
<sequence length="166" mass="18549">NDSGGKVFISIHANSAPGNSNVRGFETYLLRPGKTKDAIEVAQRENEVIALEELYHKYEELSNDKLILYTMAQSAFMKESEFLAAEIQKELDKVLTSPNRGVKQSGFHVLVGASMPNVLIEVGFLSNDNETKLLGQSRYRQKIAQAIFSALVNFKDKYENPLIGDH</sequence>
<name>A0A383DMX8_9ZZZZ</name>
<keyword evidence="1" id="KW-0378">Hydrolase</keyword>
<evidence type="ECO:0000259" key="2">
    <source>
        <dbReference type="SMART" id="SM00646"/>
    </source>
</evidence>
<reference evidence="3" key="1">
    <citation type="submission" date="2018-05" db="EMBL/GenBank/DDBJ databases">
        <authorList>
            <person name="Lanie J.A."/>
            <person name="Ng W.-L."/>
            <person name="Kazmierczak K.M."/>
            <person name="Andrzejewski T.M."/>
            <person name="Davidsen T.M."/>
            <person name="Wayne K.J."/>
            <person name="Tettelin H."/>
            <person name="Glass J.I."/>
            <person name="Rusch D."/>
            <person name="Podicherti R."/>
            <person name="Tsui H.-C.T."/>
            <person name="Winkler M.E."/>
        </authorList>
    </citation>
    <scope>NUCLEOTIDE SEQUENCE</scope>
</reference>
<feature type="non-terminal residue" evidence="3">
    <location>
        <position position="1"/>
    </location>
</feature>
<dbReference type="Pfam" id="PF01520">
    <property type="entry name" value="Amidase_3"/>
    <property type="match status" value="1"/>
</dbReference>
<dbReference type="GO" id="GO:0030288">
    <property type="term" value="C:outer membrane-bounded periplasmic space"/>
    <property type="evidence" value="ECO:0007669"/>
    <property type="project" value="TreeGrafter"/>
</dbReference>
<dbReference type="GO" id="GO:0008745">
    <property type="term" value="F:N-acetylmuramoyl-L-alanine amidase activity"/>
    <property type="evidence" value="ECO:0007669"/>
    <property type="project" value="InterPro"/>
</dbReference>
<dbReference type="CDD" id="cd02696">
    <property type="entry name" value="MurNAc-LAA"/>
    <property type="match status" value="1"/>
</dbReference>
<dbReference type="PANTHER" id="PTHR30404">
    <property type="entry name" value="N-ACETYLMURAMOYL-L-ALANINE AMIDASE"/>
    <property type="match status" value="1"/>
</dbReference>